<dbReference type="Gene3D" id="3.10.450.50">
    <property type="match status" value="1"/>
</dbReference>
<proteinExistence type="predicted"/>
<dbReference type="InterPro" id="IPR032710">
    <property type="entry name" value="NTF2-like_dom_sf"/>
</dbReference>
<sequence>MNDLPRELRDLLDKQAIRDHLMRYCRGVDRCDADLMKSIFHADGTAFGTNAWEFCDHFVPTNEADTTFTVHMLGNILVDVDGDVAYSEAYFVTWVGRAEDGTGYIDAFCGRYVDRWERRAGEWGVVTRRTVQEWSRANVAGTEMFPVPASEEGTFVTPIRGRDDVSYHG</sequence>
<gene>
    <name evidence="2" type="ORF">Pflav_012190</name>
</gene>
<accession>A0A6F8XLZ4</accession>
<feature type="domain" description="SnoaL-like" evidence="1">
    <location>
        <begin position="10"/>
        <end position="129"/>
    </location>
</feature>
<dbReference type="KEGG" id="pfla:Pflav_012190"/>
<dbReference type="InterPro" id="IPR037401">
    <property type="entry name" value="SnoaL-like"/>
</dbReference>
<dbReference type="AlphaFoldDB" id="A0A6F8XLZ4"/>
<evidence type="ECO:0000313" key="2">
    <source>
        <dbReference type="EMBL" id="BCB74809.1"/>
    </source>
</evidence>
<dbReference type="RefSeq" id="WP_173034318.1">
    <property type="nucleotide sequence ID" value="NZ_AP022870.1"/>
</dbReference>
<keyword evidence="3" id="KW-1185">Reference proteome</keyword>
<dbReference type="SUPFAM" id="SSF54427">
    <property type="entry name" value="NTF2-like"/>
    <property type="match status" value="1"/>
</dbReference>
<dbReference type="EMBL" id="AP022870">
    <property type="protein sequence ID" value="BCB74809.1"/>
    <property type="molecule type" value="Genomic_DNA"/>
</dbReference>
<evidence type="ECO:0000313" key="3">
    <source>
        <dbReference type="Proteomes" id="UP000502508"/>
    </source>
</evidence>
<evidence type="ECO:0000259" key="1">
    <source>
        <dbReference type="Pfam" id="PF13577"/>
    </source>
</evidence>
<dbReference type="Proteomes" id="UP000502508">
    <property type="component" value="Chromosome"/>
</dbReference>
<protein>
    <recommendedName>
        <fullName evidence="1">SnoaL-like domain-containing protein</fullName>
    </recommendedName>
</protein>
<reference evidence="2 3" key="1">
    <citation type="submission" date="2020-03" db="EMBL/GenBank/DDBJ databases">
        <title>Whole genome shotgun sequence of Phytohabitans flavus NBRC 107702.</title>
        <authorList>
            <person name="Komaki H."/>
            <person name="Tamura T."/>
        </authorList>
    </citation>
    <scope>NUCLEOTIDE SEQUENCE [LARGE SCALE GENOMIC DNA]</scope>
    <source>
        <strain evidence="2 3">NBRC 107702</strain>
    </source>
</reference>
<organism evidence="2 3">
    <name type="scientific">Phytohabitans flavus</name>
    <dbReference type="NCBI Taxonomy" id="1076124"/>
    <lineage>
        <taxon>Bacteria</taxon>
        <taxon>Bacillati</taxon>
        <taxon>Actinomycetota</taxon>
        <taxon>Actinomycetes</taxon>
        <taxon>Micromonosporales</taxon>
        <taxon>Micromonosporaceae</taxon>
    </lineage>
</organism>
<name>A0A6F8XLZ4_9ACTN</name>
<reference evidence="2 3" key="2">
    <citation type="submission" date="2020-03" db="EMBL/GenBank/DDBJ databases">
        <authorList>
            <person name="Ichikawa N."/>
            <person name="Kimura A."/>
            <person name="Kitahashi Y."/>
            <person name="Uohara A."/>
        </authorList>
    </citation>
    <scope>NUCLEOTIDE SEQUENCE [LARGE SCALE GENOMIC DNA]</scope>
    <source>
        <strain evidence="2 3">NBRC 107702</strain>
    </source>
</reference>
<dbReference type="Pfam" id="PF13577">
    <property type="entry name" value="SnoaL_4"/>
    <property type="match status" value="1"/>
</dbReference>